<feature type="domain" description="HTH hxlR-type" evidence="4">
    <location>
        <begin position="11"/>
        <end position="108"/>
    </location>
</feature>
<dbReference type="SUPFAM" id="SSF46785">
    <property type="entry name" value="Winged helix' DNA-binding domain"/>
    <property type="match status" value="1"/>
</dbReference>
<gene>
    <name evidence="5" type="ORF">BDK89_0524</name>
</gene>
<dbReference type="PROSITE" id="PS51118">
    <property type="entry name" value="HTH_HXLR"/>
    <property type="match status" value="1"/>
</dbReference>
<keyword evidence="2" id="KW-0238">DNA-binding</keyword>
<evidence type="ECO:0000259" key="4">
    <source>
        <dbReference type="PROSITE" id="PS51118"/>
    </source>
</evidence>
<dbReference type="PANTHER" id="PTHR33204:SF18">
    <property type="entry name" value="TRANSCRIPTIONAL REGULATORY PROTEIN"/>
    <property type="match status" value="1"/>
</dbReference>
<dbReference type="Proteomes" id="UP000294558">
    <property type="component" value="Unassembled WGS sequence"/>
</dbReference>
<sequence length="153" mass="17360">MKLTELGEQRCPMAQALGEIGDAWSLLILREAFYGRRRFSEFVEHTEAQKTVVSARLKQLVGAGILERERYSEAPTRHHYVLTEKGRDLAGVMVMLTEWGRRWVDRDEPEVTLVHAPCEHDLRPQLQCAECGDRVADGSITARFSRHQTGSPG</sequence>
<dbReference type="AlphaFoldDB" id="A0A4R7HVT3"/>
<dbReference type="GO" id="GO:0003677">
    <property type="term" value="F:DNA binding"/>
    <property type="evidence" value="ECO:0007669"/>
    <property type="project" value="UniProtKB-KW"/>
</dbReference>
<dbReference type="EMBL" id="SOAU01000001">
    <property type="protein sequence ID" value="TDT14965.1"/>
    <property type="molecule type" value="Genomic_DNA"/>
</dbReference>
<dbReference type="InterPro" id="IPR036388">
    <property type="entry name" value="WH-like_DNA-bd_sf"/>
</dbReference>
<dbReference type="RefSeq" id="WP_133867464.1">
    <property type="nucleotide sequence ID" value="NZ_SOAU01000001.1"/>
</dbReference>
<accession>A0A4R7HVT3</accession>
<evidence type="ECO:0000256" key="2">
    <source>
        <dbReference type="ARBA" id="ARBA00023125"/>
    </source>
</evidence>
<evidence type="ECO:0000256" key="1">
    <source>
        <dbReference type="ARBA" id="ARBA00023015"/>
    </source>
</evidence>
<dbReference type="Gene3D" id="1.10.10.10">
    <property type="entry name" value="Winged helix-like DNA-binding domain superfamily/Winged helix DNA-binding domain"/>
    <property type="match status" value="1"/>
</dbReference>
<keyword evidence="1" id="KW-0805">Transcription regulation</keyword>
<dbReference type="PANTHER" id="PTHR33204">
    <property type="entry name" value="TRANSCRIPTIONAL REGULATOR, MARR FAMILY"/>
    <property type="match status" value="1"/>
</dbReference>
<proteinExistence type="predicted"/>
<name>A0A4R7HVT3_9ACTN</name>
<dbReference type="Pfam" id="PF01638">
    <property type="entry name" value="HxlR"/>
    <property type="match status" value="1"/>
</dbReference>
<keyword evidence="6" id="KW-1185">Reference proteome</keyword>
<evidence type="ECO:0000313" key="5">
    <source>
        <dbReference type="EMBL" id="TDT14965.1"/>
    </source>
</evidence>
<comment type="caution">
    <text evidence="5">The sequence shown here is derived from an EMBL/GenBank/DDBJ whole genome shotgun (WGS) entry which is preliminary data.</text>
</comment>
<evidence type="ECO:0000256" key="3">
    <source>
        <dbReference type="ARBA" id="ARBA00023163"/>
    </source>
</evidence>
<organism evidence="5 6">
    <name type="scientific">Ilumatobacter fluminis</name>
    <dbReference type="NCBI Taxonomy" id="467091"/>
    <lineage>
        <taxon>Bacteria</taxon>
        <taxon>Bacillati</taxon>
        <taxon>Actinomycetota</taxon>
        <taxon>Acidimicrobiia</taxon>
        <taxon>Acidimicrobiales</taxon>
        <taxon>Ilumatobacteraceae</taxon>
        <taxon>Ilumatobacter</taxon>
    </lineage>
</organism>
<dbReference type="OrthoDB" id="5181972at2"/>
<keyword evidence="3" id="KW-0804">Transcription</keyword>
<protein>
    <submittedName>
        <fullName evidence="5">HxlR family transcriptional regulator</fullName>
    </submittedName>
</protein>
<dbReference type="InterPro" id="IPR002577">
    <property type="entry name" value="HTH_HxlR"/>
</dbReference>
<evidence type="ECO:0000313" key="6">
    <source>
        <dbReference type="Proteomes" id="UP000294558"/>
    </source>
</evidence>
<reference evidence="5 6" key="1">
    <citation type="submission" date="2019-03" db="EMBL/GenBank/DDBJ databases">
        <title>Sequencing the genomes of 1000 actinobacteria strains.</title>
        <authorList>
            <person name="Klenk H.-P."/>
        </authorList>
    </citation>
    <scope>NUCLEOTIDE SEQUENCE [LARGE SCALE GENOMIC DNA]</scope>
    <source>
        <strain evidence="5 6">DSM 18936</strain>
    </source>
</reference>
<dbReference type="InterPro" id="IPR036390">
    <property type="entry name" value="WH_DNA-bd_sf"/>
</dbReference>